<dbReference type="PRINTS" id="PR00111">
    <property type="entry name" value="ABHYDROLASE"/>
</dbReference>
<dbReference type="Gene3D" id="3.40.50.1820">
    <property type="entry name" value="alpha/beta hydrolase"/>
    <property type="match status" value="1"/>
</dbReference>
<keyword evidence="3" id="KW-0378">Hydrolase</keyword>
<dbReference type="PRINTS" id="PR00412">
    <property type="entry name" value="EPOXHYDRLASE"/>
</dbReference>
<dbReference type="PANTHER" id="PTHR43433">
    <property type="entry name" value="HYDROLASE, ALPHA/BETA FOLD FAMILY PROTEIN"/>
    <property type="match status" value="1"/>
</dbReference>
<feature type="domain" description="AB hydrolase-1" evidence="2">
    <location>
        <begin position="33"/>
        <end position="269"/>
    </location>
</feature>
<dbReference type="EMBL" id="RFFH01000003">
    <property type="protein sequence ID" value="RMI33635.1"/>
    <property type="molecule type" value="Genomic_DNA"/>
</dbReference>
<organism evidence="3 4">
    <name type="scientific">Nocardia stercoris</name>
    <dbReference type="NCBI Taxonomy" id="2483361"/>
    <lineage>
        <taxon>Bacteria</taxon>
        <taxon>Bacillati</taxon>
        <taxon>Actinomycetota</taxon>
        <taxon>Actinomycetes</taxon>
        <taxon>Mycobacteriales</taxon>
        <taxon>Nocardiaceae</taxon>
        <taxon>Nocardia</taxon>
    </lineage>
</organism>
<accession>A0A3M2LCD1</accession>
<evidence type="ECO:0000313" key="4">
    <source>
        <dbReference type="Proteomes" id="UP000279275"/>
    </source>
</evidence>
<name>A0A3M2LCD1_9NOCA</name>
<reference evidence="3 4" key="1">
    <citation type="submission" date="2018-10" db="EMBL/GenBank/DDBJ databases">
        <title>Isolation from cow dung.</title>
        <authorList>
            <person name="Ling L."/>
        </authorList>
    </citation>
    <scope>NUCLEOTIDE SEQUENCE [LARGE SCALE GENOMIC DNA]</scope>
    <source>
        <strain evidence="3 4">NEAU-LL90</strain>
    </source>
</reference>
<dbReference type="InterPro" id="IPR029058">
    <property type="entry name" value="AB_hydrolase_fold"/>
</dbReference>
<dbReference type="InterPro" id="IPR050471">
    <property type="entry name" value="AB_hydrolase"/>
</dbReference>
<keyword evidence="1" id="KW-0560">Oxidoreductase</keyword>
<evidence type="ECO:0000313" key="3">
    <source>
        <dbReference type="EMBL" id="RMI33635.1"/>
    </source>
</evidence>
<evidence type="ECO:0000256" key="1">
    <source>
        <dbReference type="ARBA" id="ARBA00022559"/>
    </source>
</evidence>
<dbReference type="InterPro" id="IPR000073">
    <property type="entry name" value="AB_hydrolase_1"/>
</dbReference>
<dbReference type="GO" id="GO:0016787">
    <property type="term" value="F:hydrolase activity"/>
    <property type="evidence" value="ECO:0007669"/>
    <property type="project" value="UniProtKB-KW"/>
</dbReference>
<dbReference type="AlphaFoldDB" id="A0A3M2LCD1"/>
<evidence type="ECO:0000259" key="2">
    <source>
        <dbReference type="Pfam" id="PF12697"/>
    </source>
</evidence>
<dbReference type="InterPro" id="IPR000639">
    <property type="entry name" value="Epox_hydrolase-like"/>
</dbReference>
<dbReference type="RefSeq" id="WP_122187833.1">
    <property type="nucleotide sequence ID" value="NZ_RFFH01000003.1"/>
</dbReference>
<comment type="caution">
    <text evidence="3">The sequence shown here is derived from an EMBL/GenBank/DDBJ whole genome shotgun (WGS) entry which is preliminary data.</text>
</comment>
<proteinExistence type="predicted"/>
<keyword evidence="4" id="KW-1185">Reference proteome</keyword>
<sequence length="287" mass="31467">MPMATVNGISINYQVRGDAKRGTDSPRSAPLVLLVMGTGSPGRVWELYQVPALLAAGYRVCTFDNRGIAPSDECADGITQADMVADTAALIEFLDEGPVLIAGTSFGARIAQELALTRPELIRRAVLMGAHARVDAFQATLSAGERDLDELGIVLPPRYQSALTAALNMSPATMADQDTALEWLDLFEFSDHTLTPGLRAQRRMNYIFDRVEDYRAITVPCLSVAFADDRMIPPFLSREVAEIIPDAQYAEIPDAGHFGYLERPDAINELMIEFFRADESTAEQRPI</sequence>
<dbReference type="SUPFAM" id="SSF53474">
    <property type="entry name" value="alpha/beta-Hydrolases"/>
    <property type="match status" value="1"/>
</dbReference>
<dbReference type="OrthoDB" id="3210844at2"/>
<dbReference type="Pfam" id="PF12697">
    <property type="entry name" value="Abhydrolase_6"/>
    <property type="match status" value="1"/>
</dbReference>
<gene>
    <name evidence="3" type="ORF">EBN03_11100</name>
</gene>
<keyword evidence="1" id="KW-0575">Peroxidase</keyword>
<dbReference type="Proteomes" id="UP000279275">
    <property type="component" value="Unassembled WGS sequence"/>
</dbReference>
<dbReference type="GO" id="GO:0004601">
    <property type="term" value="F:peroxidase activity"/>
    <property type="evidence" value="ECO:0007669"/>
    <property type="project" value="UniProtKB-KW"/>
</dbReference>
<protein>
    <submittedName>
        <fullName evidence="3">Alpha/beta hydrolase</fullName>
    </submittedName>
</protein>
<dbReference type="PANTHER" id="PTHR43433:SF5">
    <property type="entry name" value="AB HYDROLASE-1 DOMAIN-CONTAINING PROTEIN"/>
    <property type="match status" value="1"/>
</dbReference>